<organism evidence="1 2">
    <name type="scientific">Actinomadura darangshiensis</name>
    <dbReference type="NCBI Taxonomy" id="705336"/>
    <lineage>
        <taxon>Bacteria</taxon>
        <taxon>Bacillati</taxon>
        <taxon>Actinomycetota</taxon>
        <taxon>Actinomycetes</taxon>
        <taxon>Streptosporangiales</taxon>
        <taxon>Thermomonosporaceae</taxon>
        <taxon>Actinomadura</taxon>
    </lineage>
</organism>
<dbReference type="Gene3D" id="3.90.1200.10">
    <property type="match status" value="1"/>
</dbReference>
<reference evidence="1 2" key="1">
    <citation type="submission" date="2019-03" db="EMBL/GenBank/DDBJ databases">
        <title>Draft genome sequences of novel Actinobacteria.</title>
        <authorList>
            <person name="Sahin N."/>
            <person name="Ay H."/>
            <person name="Saygin H."/>
        </authorList>
    </citation>
    <scope>NUCLEOTIDE SEQUENCE [LARGE SCALE GENOMIC DNA]</scope>
    <source>
        <strain evidence="1 2">DSM 45941</strain>
    </source>
</reference>
<comment type="caution">
    <text evidence="1">The sequence shown here is derived from an EMBL/GenBank/DDBJ whole genome shotgun (WGS) entry which is preliminary data.</text>
</comment>
<dbReference type="GO" id="GO:0016773">
    <property type="term" value="F:phosphotransferase activity, alcohol group as acceptor"/>
    <property type="evidence" value="ECO:0007669"/>
    <property type="project" value="InterPro"/>
</dbReference>
<protein>
    <submittedName>
        <fullName evidence="1">Aminoglycoside resistance protein</fullName>
    </submittedName>
</protein>
<dbReference type="GO" id="GO:0019748">
    <property type="term" value="P:secondary metabolic process"/>
    <property type="evidence" value="ECO:0007669"/>
    <property type="project" value="InterPro"/>
</dbReference>
<dbReference type="OrthoDB" id="3638028at2"/>
<dbReference type="Pfam" id="PF04655">
    <property type="entry name" value="APH_6_hur"/>
    <property type="match status" value="1"/>
</dbReference>
<dbReference type="InterPro" id="IPR011009">
    <property type="entry name" value="Kinase-like_dom_sf"/>
</dbReference>
<dbReference type="Proteomes" id="UP000295578">
    <property type="component" value="Unassembled WGS sequence"/>
</dbReference>
<name>A0A4R5AL46_9ACTN</name>
<dbReference type="SUPFAM" id="SSF56112">
    <property type="entry name" value="Protein kinase-like (PK-like)"/>
    <property type="match status" value="1"/>
</dbReference>
<dbReference type="EMBL" id="SMKY01000181">
    <property type="protein sequence ID" value="TDD73678.1"/>
    <property type="molecule type" value="Genomic_DNA"/>
</dbReference>
<sequence length="305" mass="33147">MPVPPVPPALARNAVETWGTDGRRWLDDLPDILDAIARDWRLRLGRPFDGLSYHWVTKATLEDGQRAVLKLGPPGQGHLDVEAATLEFYQGQGAVRLLAFDPARGALLLEQAGTPATHLVPARDEEATEAAITVMRRLHRPPPPACPLPSLTTVSATFSTHLQRFPADAPLPRHLVERAGRLFAELCADSSDTVVLHGDLHHDNILRADREPWLAIDPHGYIGDPGYEAGALLYNPGPDDRDEALLKLVPARVERLADGLGLSRERIVAWGFVKAVLSEVWTAEGGGAPGSRALDVALHLLPHLP</sequence>
<gene>
    <name evidence="1" type="ORF">E1293_30665</name>
</gene>
<accession>A0A4R5AL46</accession>
<evidence type="ECO:0000313" key="2">
    <source>
        <dbReference type="Proteomes" id="UP000295578"/>
    </source>
</evidence>
<proteinExistence type="predicted"/>
<dbReference type="AlphaFoldDB" id="A0A4R5AL46"/>
<evidence type="ECO:0000313" key="1">
    <source>
        <dbReference type="EMBL" id="TDD73678.1"/>
    </source>
</evidence>
<dbReference type="InterPro" id="IPR006748">
    <property type="entry name" value="NH2Glyco/OHUrea_AB-resist_kin"/>
</dbReference>
<keyword evidence="2" id="KW-1185">Reference proteome</keyword>